<name>A0ABV3PGZ2_9HYPH</name>
<dbReference type="RefSeq" id="WP_367622896.1">
    <property type="nucleotide sequence ID" value="NZ_JBFNQD010000001.1"/>
</dbReference>
<sequence>MSTMRRALKTTGIAAAWLAILVFMVGRAPFYEHPFAWFGSMVLTVIAVEMAFSFVTLVFYGFARYLSPHQAG</sequence>
<gene>
    <name evidence="2" type="ORF">ABXS05_03245</name>
</gene>
<comment type="caution">
    <text evidence="2">The sequence shown here is derived from an EMBL/GenBank/DDBJ whole genome shotgun (WGS) entry which is preliminary data.</text>
</comment>
<keyword evidence="1" id="KW-0472">Membrane</keyword>
<dbReference type="Proteomes" id="UP001555786">
    <property type="component" value="Unassembled WGS sequence"/>
</dbReference>
<reference evidence="2 3" key="1">
    <citation type="submission" date="2024-07" db="EMBL/GenBank/DDBJ databases">
        <title>Description of Labrys sedimenti sp. nov., isolated from a diclofenac-degrading enrichment culture.</title>
        <authorList>
            <person name="Tancsics A."/>
            <person name="Csepanyi A."/>
        </authorList>
    </citation>
    <scope>NUCLEOTIDE SEQUENCE [LARGE SCALE GENOMIC DNA]</scope>
    <source>
        <strain evidence="2 3">LMG 23578</strain>
    </source>
</reference>
<keyword evidence="1" id="KW-1133">Transmembrane helix</keyword>
<feature type="transmembrane region" description="Helical" evidence="1">
    <location>
        <begin position="37"/>
        <end position="63"/>
    </location>
</feature>
<evidence type="ECO:0000313" key="3">
    <source>
        <dbReference type="Proteomes" id="UP001555786"/>
    </source>
</evidence>
<organism evidence="2 3">
    <name type="scientific">Labrys neptuniae</name>
    <dbReference type="NCBI Taxonomy" id="376174"/>
    <lineage>
        <taxon>Bacteria</taxon>
        <taxon>Pseudomonadati</taxon>
        <taxon>Pseudomonadota</taxon>
        <taxon>Alphaproteobacteria</taxon>
        <taxon>Hyphomicrobiales</taxon>
        <taxon>Xanthobacteraceae</taxon>
        <taxon>Labrys</taxon>
    </lineage>
</organism>
<keyword evidence="3" id="KW-1185">Reference proteome</keyword>
<evidence type="ECO:0000256" key="1">
    <source>
        <dbReference type="SAM" id="Phobius"/>
    </source>
</evidence>
<accession>A0ABV3PGZ2</accession>
<proteinExistence type="predicted"/>
<keyword evidence="1" id="KW-0812">Transmembrane</keyword>
<evidence type="ECO:0000313" key="2">
    <source>
        <dbReference type="EMBL" id="MEW9304538.1"/>
    </source>
</evidence>
<dbReference type="EMBL" id="JBFNQD010000001">
    <property type="protein sequence ID" value="MEW9304538.1"/>
    <property type="molecule type" value="Genomic_DNA"/>
</dbReference>
<protein>
    <submittedName>
        <fullName evidence="2">Uncharacterized protein</fullName>
    </submittedName>
</protein>